<dbReference type="Proteomes" id="UP000008177">
    <property type="component" value="Unplaced contigs"/>
</dbReference>
<name>G2YFQ3_BOTF4</name>
<gene>
    <name evidence="1" type="ORF">BofuT4_uP024100.1</name>
</gene>
<protein>
    <submittedName>
        <fullName evidence="1">Uncharacterized protein</fullName>
    </submittedName>
</protein>
<accession>G2YFQ3</accession>
<evidence type="ECO:0000313" key="1">
    <source>
        <dbReference type="EMBL" id="CCD50601.1"/>
    </source>
</evidence>
<dbReference type="InParanoid" id="G2YFQ3"/>
<sequence length="42" mass="4605">MARESLPTKASQKKYGISAQLTVQEEGAISPSSGDYLLWICF</sequence>
<dbReference type="AlphaFoldDB" id="G2YFQ3"/>
<evidence type="ECO:0000313" key="2">
    <source>
        <dbReference type="Proteomes" id="UP000008177"/>
    </source>
</evidence>
<reference evidence="2" key="1">
    <citation type="journal article" date="2011" name="PLoS Genet.">
        <title>Genomic analysis of the necrotrophic fungal pathogens Sclerotinia sclerotiorum and Botrytis cinerea.</title>
        <authorList>
            <person name="Amselem J."/>
            <person name="Cuomo C.A."/>
            <person name="van Kan J.A."/>
            <person name="Viaud M."/>
            <person name="Benito E.P."/>
            <person name="Couloux A."/>
            <person name="Coutinho P.M."/>
            <person name="de Vries R.P."/>
            <person name="Dyer P.S."/>
            <person name="Fillinger S."/>
            <person name="Fournier E."/>
            <person name="Gout L."/>
            <person name="Hahn M."/>
            <person name="Kohn L."/>
            <person name="Lapalu N."/>
            <person name="Plummer K.M."/>
            <person name="Pradier J.M."/>
            <person name="Quevillon E."/>
            <person name="Sharon A."/>
            <person name="Simon A."/>
            <person name="ten Have A."/>
            <person name="Tudzynski B."/>
            <person name="Tudzynski P."/>
            <person name="Wincker P."/>
            <person name="Andrew M."/>
            <person name="Anthouard V."/>
            <person name="Beever R.E."/>
            <person name="Beffa R."/>
            <person name="Benoit I."/>
            <person name="Bouzid O."/>
            <person name="Brault B."/>
            <person name="Chen Z."/>
            <person name="Choquer M."/>
            <person name="Collemare J."/>
            <person name="Cotton P."/>
            <person name="Danchin E.G."/>
            <person name="Da Silva C."/>
            <person name="Gautier A."/>
            <person name="Giraud C."/>
            <person name="Giraud T."/>
            <person name="Gonzalez C."/>
            <person name="Grossetete S."/>
            <person name="Guldener U."/>
            <person name="Henrissat B."/>
            <person name="Howlett B.J."/>
            <person name="Kodira C."/>
            <person name="Kretschmer M."/>
            <person name="Lappartient A."/>
            <person name="Leroch M."/>
            <person name="Levis C."/>
            <person name="Mauceli E."/>
            <person name="Neuveglise C."/>
            <person name="Oeser B."/>
            <person name="Pearson M."/>
            <person name="Poulain J."/>
            <person name="Poussereau N."/>
            <person name="Quesneville H."/>
            <person name="Rascle C."/>
            <person name="Schumacher J."/>
            <person name="Segurens B."/>
            <person name="Sexton A."/>
            <person name="Silva E."/>
            <person name="Sirven C."/>
            <person name="Soanes D.M."/>
            <person name="Talbot N.J."/>
            <person name="Templeton M."/>
            <person name="Yandava C."/>
            <person name="Yarden O."/>
            <person name="Zeng Q."/>
            <person name="Rollins J.A."/>
            <person name="Lebrun M.H."/>
            <person name="Dickman M."/>
        </authorList>
    </citation>
    <scope>NUCLEOTIDE SEQUENCE [LARGE SCALE GENOMIC DNA]</scope>
    <source>
        <strain evidence="2">T4</strain>
    </source>
</reference>
<dbReference type="EMBL" id="FQ790327">
    <property type="protein sequence ID" value="CCD50601.1"/>
    <property type="molecule type" value="Genomic_DNA"/>
</dbReference>
<proteinExistence type="predicted"/>
<organism evidence="1 2">
    <name type="scientific">Botryotinia fuckeliana (strain T4)</name>
    <name type="common">Noble rot fungus</name>
    <name type="synonym">Botrytis cinerea</name>
    <dbReference type="NCBI Taxonomy" id="999810"/>
    <lineage>
        <taxon>Eukaryota</taxon>
        <taxon>Fungi</taxon>
        <taxon>Dikarya</taxon>
        <taxon>Ascomycota</taxon>
        <taxon>Pezizomycotina</taxon>
        <taxon>Leotiomycetes</taxon>
        <taxon>Helotiales</taxon>
        <taxon>Sclerotiniaceae</taxon>
        <taxon>Botrytis</taxon>
    </lineage>
</organism>
<dbReference type="HOGENOM" id="CLU_3260446_0_0_1"/>